<reference evidence="14" key="2">
    <citation type="submission" date="2015-06" db="UniProtKB">
        <authorList>
            <consortium name="EnsemblMetazoa"/>
        </authorList>
    </citation>
    <scope>IDENTIFICATION</scope>
</reference>
<dbReference type="PANTHER" id="PTHR24248">
    <property type="entry name" value="ADRENERGIC RECEPTOR-RELATED G-PROTEIN COUPLED RECEPTOR"/>
    <property type="match status" value="1"/>
</dbReference>
<reference evidence="15" key="1">
    <citation type="submission" date="2011-08" db="EMBL/GenBank/DDBJ databases">
        <authorList>
            <person name="Rombauts S."/>
        </authorList>
    </citation>
    <scope>NUCLEOTIDE SEQUENCE</scope>
    <source>
        <strain evidence="15">London</strain>
    </source>
</reference>
<protein>
    <recommendedName>
        <fullName evidence="13">G-protein coupled receptors family 1 profile domain-containing protein</fullName>
    </recommendedName>
</protein>
<dbReference type="eggNOG" id="KOG3656">
    <property type="taxonomic scope" value="Eukaryota"/>
</dbReference>
<dbReference type="EnsemblMetazoa" id="tetur15g02210.1">
    <property type="protein sequence ID" value="tetur15g02210.1"/>
    <property type="gene ID" value="tetur15g02210"/>
</dbReference>
<dbReference type="GO" id="GO:0005886">
    <property type="term" value="C:plasma membrane"/>
    <property type="evidence" value="ECO:0007669"/>
    <property type="project" value="UniProtKB-SubCell"/>
</dbReference>
<dbReference type="GO" id="GO:0071880">
    <property type="term" value="P:adenylate cyclase-activating adrenergic receptor signaling pathway"/>
    <property type="evidence" value="ECO:0007669"/>
    <property type="project" value="TreeGrafter"/>
</dbReference>
<evidence type="ECO:0000256" key="4">
    <source>
        <dbReference type="ARBA" id="ARBA00022692"/>
    </source>
</evidence>
<dbReference type="GO" id="GO:0043410">
    <property type="term" value="P:positive regulation of MAPK cascade"/>
    <property type="evidence" value="ECO:0007669"/>
    <property type="project" value="TreeGrafter"/>
</dbReference>
<evidence type="ECO:0000256" key="2">
    <source>
        <dbReference type="ARBA" id="ARBA00010663"/>
    </source>
</evidence>
<proteinExistence type="inferred from homology"/>
<dbReference type="PRINTS" id="PR00237">
    <property type="entry name" value="GPCRRHODOPSN"/>
</dbReference>
<evidence type="ECO:0000256" key="5">
    <source>
        <dbReference type="ARBA" id="ARBA00022989"/>
    </source>
</evidence>
<organism evidence="14 15">
    <name type="scientific">Tetranychus urticae</name>
    <name type="common">Two-spotted spider mite</name>
    <dbReference type="NCBI Taxonomy" id="32264"/>
    <lineage>
        <taxon>Eukaryota</taxon>
        <taxon>Metazoa</taxon>
        <taxon>Ecdysozoa</taxon>
        <taxon>Arthropoda</taxon>
        <taxon>Chelicerata</taxon>
        <taxon>Arachnida</taxon>
        <taxon>Acari</taxon>
        <taxon>Acariformes</taxon>
        <taxon>Trombidiformes</taxon>
        <taxon>Prostigmata</taxon>
        <taxon>Eleutherengona</taxon>
        <taxon>Raphignathae</taxon>
        <taxon>Tetranychoidea</taxon>
        <taxon>Tetranychidae</taxon>
        <taxon>Tetranychus</taxon>
    </lineage>
</organism>
<accession>T1KMN1</accession>
<dbReference type="Proteomes" id="UP000015104">
    <property type="component" value="Unassembled WGS sequence"/>
</dbReference>
<evidence type="ECO:0000256" key="12">
    <source>
        <dbReference type="SAM" id="Phobius"/>
    </source>
</evidence>
<keyword evidence="4 12" id="KW-0812">Transmembrane</keyword>
<evidence type="ECO:0000256" key="7">
    <source>
        <dbReference type="ARBA" id="ARBA00023136"/>
    </source>
</evidence>
<keyword evidence="7 12" id="KW-0472">Membrane</keyword>
<keyword evidence="5 12" id="KW-1133">Transmembrane helix</keyword>
<dbReference type="GO" id="GO:0004993">
    <property type="term" value="F:G protein-coupled serotonin receptor activity"/>
    <property type="evidence" value="ECO:0007669"/>
    <property type="project" value="UniProtKB-ARBA"/>
</dbReference>
<feature type="compositionally biased region" description="Low complexity" evidence="11">
    <location>
        <begin position="31"/>
        <end position="43"/>
    </location>
</feature>
<dbReference type="InterPro" id="IPR000276">
    <property type="entry name" value="GPCR_Rhodpsn"/>
</dbReference>
<dbReference type="PANTHER" id="PTHR24248:SF199">
    <property type="entry name" value="IP13425P-RELATED"/>
    <property type="match status" value="1"/>
</dbReference>
<dbReference type="Pfam" id="PF00001">
    <property type="entry name" value="7tm_1"/>
    <property type="match status" value="1"/>
</dbReference>
<evidence type="ECO:0000313" key="15">
    <source>
        <dbReference type="Proteomes" id="UP000015104"/>
    </source>
</evidence>
<dbReference type="AlphaFoldDB" id="T1KMN1"/>
<comment type="subcellular location">
    <subcellularLocation>
        <location evidence="1">Cell membrane</location>
        <topology evidence="1">Multi-pass membrane protein</topology>
    </subcellularLocation>
</comment>
<evidence type="ECO:0000259" key="13">
    <source>
        <dbReference type="PROSITE" id="PS50262"/>
    </source>
</evidence>
<feature type="region of interest" description="Disordered" evidence="11">
    <location>
        <begin position="31"/>
        <end position="50"/>
    </location>
</feature>
<name>T1KMN1_TETUR</name>
<evidence type="ECO:0000256" key="11">
    <source>
        <dbReference type="SAM" id="MobiDB-lite"/>
    </source>
</evidence>
<keyword evidence="6" id="KW-0297">G-protein coupled receptor</keyword>
<comment type="similarity">
    <text evidence="2">Belongs to the G-protein coupled receptor 1 family.</text>
</comment>
<dbReference type="Gene3D" id="1.20.1070.10">
    <property type="entry name" value="Rhodopsin 7-helix transmembrane proteins"/>
    <property type="match status" value="1"/>
</dbReference>
<keyword evidence="9" id="KW-0675">Receptor</keyword>
<dbReference type="EMBL" id="CAEY01000247">
    <property type="status" value="NOT_ANNOTATED_CDS"/>
    <property type="molecule type" value="Genomic_DNA"/>
</dbReference>
<dbReference type="STRING" id="32264.T1KMN1"/>
<feature type="transmembrane region" description="Helical" evidence="12">
    <location>
        <begin position="68"/>
        <end position="92"/>
    </location>
</feature>
<dbReference type="PROSITE" id="PS50262">
    <property type="entry name" value="G_PROTEIN_RECEP_F1_2"/>
    <property type="match status" value="1"/>
</dbReference>
<dbReference type="HOGENOM" id="CLU_1295854_0_0_1"/>
<sequence length="213" mass="24361">MFYVYMRILIIAEEQSRQIKQVEYTLKESSSMGSTYTSTSGSRDSGDLLDSGKRLKRKTKQLLVETKAIRTLGIIMGVFCACWLPFFIYYLIEAYCDSCQTPYEVKTGIQWLGYLNSSLNPLIYAFCNQDFKNAFRQILFNTPSYLITSDTCHDETSSSTKSQVHGRFDKQCEVVALRDVSRLSSGPSGHWISRSQSRSTFNDRSSTRLSIKF</sequence>
<dbReference type="SUPFAM" id="SSF81321">
    <property type="entry name" value="Family A G protein-coupled receptor-like"/>
    <property type="match status" value="1"/>
</dbReference>
<dbReference type="InterPro" id="IPR017452">
    <property type="entry name" value="GPCR_Rhodpsn_7TM"/>
</dbReference>
<evidence type="ECO:0000256" key="8">
    <source>
        <dbReference type="ARBA" id="ARBA00023157"/>
    </source>
</evidence>
<evidence type="ECO:0000256" key="9">
    <source>
        <dbReference type="ARBA" id="ARBA00023170"/>
    </source>
</evidence>
<evidence type="ECO:0000256" key="1">
    <source>
        <dbReference type="ARBA" id="ARBA00004651"/>
    </source>
</evidence>
<keyword evidence="8" id="KW-1015">Disulfide bond</keyword>
<evidence type="ECO:0000256" key="10">
    <source>
        <dbReference type="ARBA" id="ARBA00023224"/>
    </source>
</evidence>
<evidence type="ECO:0000256" key="3">
    <source>
        <dbReference type="ARBA" id="ARBA00022475"/>
    </source>
</evidence>
<keyword evidence="10" id="KW-0807">Transducer</keyword>
<evidence type="ECO:0000313" key="14">
    <source>
        <dbReference type="EnsemblMetazoa" id="tetur15g02210.1"/>
    </source>
</evidence>
<feature type="domain" description="G-protein coupled receptors family 1 profile" evidence="13">
    <location>
        <begin position="1"/>
        <end position="124"/>
    </location>
</feature>
<evidence type="ECO:0000256" key="6">
    <source>
        <dbReference type="ARBA" id="ARBA00023040"/>
    </source>
</evidence>
<keyword evidence="3" id="KW-1003">Cell membrane</keyword>
<keyword evidence="15" id="KW-1185">Reference proteome</keyword>